<keyword evidence="2 4" id="KW-0238">DNA-binding</keyword>
<dbReference type="InterPro" id="IPR025996">
    <property type="entry name" value="MT1864/Rv1816-like_C"/>
</dbReference>
<dbReference type="InterPro" id="IPR036271">
    <property type="entry name" value="Tet_transcr_reg_TetR-rel_C_sf"/>
</dbReference>
<dbReference type="Gene3D" id="1.10.10.60">
    <property type="entry name" value="Homeodomain-like"/>
    <property type="match status" value="1"/>
</dbReference>
<dbReference type="Pfam" id="PF13305">
    <property type="entry name" value="TetR_C_33"/>
    <property type="match status" value="1"/>
</dbReference>
<dbReference type="SUPFAM" id="SSF46689">
    <property type="entry name" value="Homeodomain-like"/>
    <property type="match status" value="1"/>
</dbReference>
<evidence type="ECO:0000256" key="3">
    <source>
        <dbReference type="ARBA" id="ARBA00023163"/>
    </source>
</evidence>
<protein>
    <submittedName>
        <fullName evidence="6">Putative transcriptional regulator, TetR family</fullName>
    </submittedName>
</protein>
<dbReference type="PROSITE" id="PS50977">
    <property type="entry name" value="HTH_TETR_2"/>
    <property type="match status" value="1"/>
</dbReference>
<feature type="DNA-binding region" description="H-T-H motif" evidence="4">
    <location>
        <begin position="32"/>
        <end position="51"/>
    </location>
</feature>
<evidence type="ECO:0000256" key="1">
    <source>
        <dbReference type="ARBA" id="ARBA00023015"/>
    </source>
</evidence>
<evidence type="ECO:0000259" key="5">
    <source>
        <dbReference type="PROSITE" id="PS50977"/>
    </source>
</evidence>
<dbReference type="AlphaFoldDB" id="A0A2U3LS72"/>
<evidence type="ECO:0000256" key="2">
    <source>
        <dbReference type="ARBA" id="ARBA00023125"/>
    </source>
</evidence>
<dbReference type="Gene3D" id="1.10.357.10">
    <property type="entry name" value="Tetracycline Repressor, domain 2"/>
    <property type="match status" value="1"/>
</dbReference>
<dbReference type="Proteomes" id="UP000238916">
    <property type="component" value="Unassembled WGS sequence"/>
</dbReference>
<dbReference type="InterPro" id="IPR001647">
    <property type="entry name" value="HTH_TetR"/>
</dbReference>
<reference evidence="7" key="1">
    <citation type="submission" date="2018-02" db="EMBL/GenBank/DDBJ databases">
        <authorList>
            <person name="Hausmann B."/>
        </authorList>
    </citation>
    <scope>NUCLEOTIDE SEQUENCE [LARGE SCALE GENOMIC DNA]</scope>
    <source>
        <strain evidence="7">Peat soil MAG SbF1</strain>
    </source>
</reference>
<dbReference type="PANTHER" id="PTHR30055">
    <property type="entry name" value="HTH-TYPE TRANSCRIPTIONAL REGULATOR RUTR"/>
    <property type="match status" value="1"/>
</dbReference>
<evidence type="ECO:0000313" key="6">
    <source>
        <dbReference type="EMBL" id="SPF54664.1"/>
    </source>
</evidence>
<keyword evidence="1" id="KW-0805">Transcription regulation</keyword>
<keyword evidence="3" id="KW-0804">Transcription</keyword>
<dbReference type="InterPro" id="IPR050109">
    <property type="entry name" value="HTH-type_TetR-like_transc_reg"/>
</dbReference>
<dbReference type="InterPro" id="IPR009057">
    <property type="entry name" value="Homeodomain-like_sf"/>
</dbReference>
<dbReference type="SUPFAM" id="SSF48498">
    <property type="entry name" value="Tetracyclin repressor-like, C-terminal domain"/>
    <property type="match status" value="1"/>
</dbReference>
<evidence type="ECO:0000313" key="7">
    <source>
        <dbReference type="Proteomes" id="UP000238916"/>
    </source>
</evidence>
<evidence type="ECO:0000256" key="4">
    <source>
        <dbReference type="PROSITE-ProRule" id="PRU00335"/>
    </source>
</evidence>
<dbReference type="GO" id="GO:0003700">
    <property type="term" value="F:DNA-binding transcription factor activity"/>
    <property type="evidence" value="ECO:0007669"/>
    <property type="project" value="TreeGrafter"/>
</dbReference>
<sequence>MKRLCTRIKLDRQVIIKAAAEIADLKGLDQVTLTEVAEHVGVRKPSLYNHINGLPELKGQLAIWGTNQLRITISDAAIGKARQDAIVAIANAYRLFAKERPGLYRAIVSSPDRENLELQAAIQQLMAVLSMVLEPYNLSASDKTHAIRGLRSLMHGFASLQEAGWFSAPLDREESYQRLVNIFIRGISES</sequence>
<organism evidence="6 7">
    <name type="scientific">Candidatus Desulfosporosinus infrequens</name>
    <dbReference type="NCBI Taxonomy" id="2043169"/>
    <lineage>
        <taxon>Bacteria</taxon>
        <taxon>Bacillati</taxon>
        <taxon>Bacillota</taxon>
        <taxon>Clostridia</taxon>
        <taxon>Eubacteriales</taxon>
        <taxon>Desulfitobacteriaceae</taxon>
        <taxon>Desulfosporosinus</taxon>
    </lineage>
</organism>
<dbReference type="PANTHER" id="PTHR30055:SF151">
    <property type="entry name" value="TRANSCRIPTIONAL REGULATORY PROTEIN"/>
    <property type="match status" value="1"/>
</dbReference>
<feature type="domain" description="HTH tetR-type" evidence="5">
    <location>
        <begin position="9"/>
        <end position="69"/>
    </location>
</feature>
<accession>A0A2U3LS72</accession>
<dbReference type="Pfam" id="PF00440">
    <property type="entry name" value="TetR_N"/>
    <property type="match status" value="1"/>
</dbReference>
<dbReference type="GO" id="GO:0000976">
    <property type="term" value="F:transcription cis-regulatory region binding"/>
    <property type="evidence" value="ECO:0007669"/>
    <property type="project" value="TreeGrafter"/>
</dbReference>
<dbReference type="EMBL" id="OMOF01000764">
    <property type="protein sequence ID" value="SPF54664.1"/>
    <property type="molecule type" value="Genomic_DNA"/>
</dbReference>
<gene>
    <name evidence="6" type="ORF">SBF1_7870001</name>
</gene>
<proteinExistence type="predicted"/>
<name>A0A2U3LS72_9FIRM</name>